<name>A0ABD5RKW4_9EURY</name>
<feature type="region of interest" description="Disordered" evidence="1">
    <location>
        <begin position="1"/>
        <end position="51"/>
    </location>
</feature>
<evidence type="ECO:0000256" key="1">
    <source>
        <dbReference type="SAM" id="MobiDB-lite"/>
    </source>
</evidence>
<sequence length="51" mass="5449">MTDQRRPTDDIDPLVPRLPTDATQETQARVPKADGGLPAPATDVPLVPDIS</sequence>
<dbReference type="EMBL" id="JBHSQH010000001">
    <property type="protein sequence ID" value="MFC5971026.1"/>
    <property type="molecule type" value="Genomic_DNA"/>
</dbReference>
<comment type="caution">
    <text evidence="2">The sequence shown here is derived from an EMBL/GenBank/DDBJ whole genome shotgun (WGS) entry which is preliminary data.</text>
</comment>
<dbReference type="Proteomes" id="UP001596099">
    <property type="component" value="Unassembled WGS sequence"/>
</dbReference>
<reference evidence="2 3" key="1">
    <citation type="journal article" date="2019" name="Int. J. Syst. Evol. Microbiol.">
        <title>The Global Catalogue of Microorganisms (GCM) 10K type strain sequencing project: providing services to taxonomists for standard genome sequencing and annotation.</title>
        <authorList>
            <consortium name="The Broad Institute Genomics Platform"/>
            <consortium name="The Broad Institute Genome Sequencing Center for Infectious Disease"/>
            <person name="Wu L."/>
            <person name="Ma J."/>
        </authorList>
    </citation>
    <scope>NUCLEOTIDE SEQUENCE [LARGE SCALE GENOMIC DNA]</scope>
    <source>
        <strain evidence="2 3">CGMCC 1.12543</strain>
    </source>
</reference>
<protein>
    <submittedName>
        <fullName evidence="2">Uncharacterized protein</fullName>
    </submittedName>
</protein>
<evidence type="ECO:0000313" key="2">
    <source>
        <dbReference type="EMBL" id="MFC5971026.1"/>
    </source>
</evidence>
<proteinExistence type="predicted"/>
<evidence type="ECO:0000313" key="3">
    <source>
        <dbReference type="Proteomes" id="UP001596099"/>
    </source>
</evidence>
<keyword evidence="3" id="KW-1185">Reference proteome</keyword>
<dbReference type="RefSeq" id="WP_247413940.1">
    <property type="nucleotide sequence ID" value="NZ_JALLGW010000001.1"/>
</dbReference>
<dbReference type="AlphaFoldDB" id="A0ABD5RKW4"/>
<accession>A0ABD5RKW4</accession>
<organism evidence="2 3">
    <name type="scientific">Halomarina salina</name>
    <dbReference type="NCBI Taxonomy" id="1872699"/>
    <lineage>
        <taxon>Archaea</taxon>
        <taxon>Methanobacteriati</taxon>
        <taxon>Methanobacteriota</taxon>
        <taxon>Stenosarchaea group</taxon>
        <taxon>Halobacteria</taxon>
        <taxon>Halobacteriales</taxon>
        <taxon>Natronomonadaceae</taxon>
        <taxon>Halomarina</taxon>
    </lineage>
</organism>
<gene>
    <name evidence="2" type="ORF">ACFPYI_06730</name>
</gene>